<reference evidence="2 3" key="1">
    <citation type="submission" date="2024-05" db="EMBL/GenBank/DDBJ databases">
        <title>Genome sequencing and assembly of Indian major carp, Cirrhinus mrigala (Hamilton, 1822).</title>
        <authorList>
            <person name="Mohindra V."/>
            <person name="Chowdhury L.M."/>
            <person name="Lal K."/>
            <person name="Jena J.K."/>
        </authorList>
    </citation>
    <scope>NUCLEOTIDE SEQUENCE [LARGE SCALE GENOMIC DNA]</scope>
    <source>
        <strain evidence="2">CM1030</strain>
        <tissue evidence="2">Blood</tissue>
    </source>
</reference>
<feature type="non-terminal residue" evidence="2">
    <location>
        <position position="1"/>
    </location>
</feature>
<feature type="domain" description="SEP" evidence="1">
    <location>
        <begin position="59"/>
        <end position="91"/>
    </location>
</feature>
<evidence type="ECO:0000313" key="3">
    <source>
        <dbReference type="Proteomes" id="UP001529510"/>
    </source>
</evidence>
<gene>
    <name evidence="2" type="ORF">M9458_031832</name>
</gene>
<dbReference type="AlphaFoldDB" id="A0ABD0PD06"/>
<name>A0ABD0PD06_CIRMR</name>
<dbReference type="InterPro" id="IPR036241">
    <property type="entry name" value="NSFL1C_SEP_dom_sf"/>
</dbReference>
<dbReference type="EMBL" id="JAMKFB020000016">
    <property type="protein sequence ID" value="KAL0171521.1"/>
    <property type="molecule type" value="Genomic_DNA"/>
</dbReference>
<dbReference type="PANTHER" id="PTHR23333">
    <property type="entry name" value="UBX DOMAIN CONTAINING PROTEIN"/>
    <property type="match status" value="1"/>
</dbReference>
<protein>
    <recommendedName>
        <fullName evidence="1">SEP domain-containing protein</fullName>
    </recommendedName>
</protein>
<dbReference type="InterPro" id="IPR012989">
    <property type="entry name" value="SEP_domain"/>
</dbReference>
<evidence type="ECO:0000259" key="1">
    <source>
        <dbReference type="PROSITE" id="PS51399"/>
    </source>
</evidence>
<organism evidence="2 3">
    <name type="scientific">Cirrhinus mrigala</name>
    <name type="common">Mrigala</name>
    <dbReference type="NCBI Taxonomy" id="683832"/>
    <lineage>
        <taxon>Eukaryota</taxon>
        <taxon>Metazoa</taxon>
        <taxon>Chordata</taxon>
        <taxon>Craniata</taxon>
        <taxon>Vertebrata</taxon>
        <taxon>Euteleostomi</taxon>
        <taxon>Actinopterygii</taxon>
        <taxon>Neopterygii</taxon>
        <taxon>Teleostei</taxon>
        <taxon>Ostariophysi</taxon>
        <taxon>Cypriniformes</taxon>
        <taxon>Cyprinidae</taxon>
        <taxon>Labeoninae</taxon>
        <taxon>Labeonini</taxon>
        <taxon>Cirrhinus</taxon>
    </lineage>
</organism>
<sequence length="91" mass="10147">YEEHDEQANSQHPGATNARESFEMNFDLVLQNIQELNIVAGEGESHVTAVPGGAKLTQKSSIPLWLYKNGIVMFSGPFRSYQDISTQTYIT</sequence>
<dbReference type="SUPFAM" id="SSF102848">
    <property type="entry name" value="NSFL1 (p97 ATPase) cofactor p47, SEP domain"/>
    <property type="match status" value="1"/>
</dbReference>
<dbReference type="PROSITE" id="PS51399">
    <property type="entry name" value="SEP"/>
    <property type="match status" value="1"/>
</dbReference>
<keyword evidence="3" id="KW-1185">Reference proteome</keyword>
<comment type="caution">
    <text evidence="2">The sequence shown here is derived from an EMBL/GenBank/DDBJ whole genome shotgun (WGS) entry which is preliminary data.</text>
</comment>
<evidence type="ECO:0000313" key="2">
    <source>
        <dbReference type="EMBL" id="KAL0171521.1"/>
    </source>
</evidence>
<dbReference type="Proteomes" id="UP001529510">
    <property type="component" value="Unassembled WGS sequence"/>
</dbReference>
<proteinExistence type="predicted"/>
<dbReference type="PANTHER" id="PTHR23333:SF4">
    <property type="entry name" value="UBX DOMAIN-CONTAINING PROTEIN 11"/>
    <property type="match status" value="1"/>
</dbReference>
<accession>A0ABD0PD06</accession>